<dbReference type="Proteomes" id="UP000319817">
    <property type="component" value="Chromosome"/>
</dbReference>
<dbReference type="AlphaFoldDB" id="A0A517NME1"/>
<dbReference type="SUPFAM" id="SSF55961">
    <property type="entry name" value="Bet v1-like"/>
    <property type="match status" value="1"/>
</dbReference>
<protein>
    <submittedName>
        <fullName evidence="1">Polyketide cyclase / dehydrase and lipid transport</fullName>
    </submittedName>
</protein>
<reference evidence="1 2" key="1">
    <citation type="submission" date="2019-02" db="EMBL/GenBank/DDBJ databases">
        <title>Deep-cultivation of Planctomycetes and their phenomic and genomic characterization uncovers novel biology.</title>
        <authorList>
            <person name="Wiegand S."/>
            <person name="Jogler M."/>
            <person name="Boedeker C."/>
            <person name="Pinto D."/>
            <person name="Vollmers J."/>
            <person name="Rivas-Marin E."/>
            <person name="Kohn T."/>
            <person name="Peeters S.H."/>
            <person name="Heuer A."/>
            <person name="Rast P."/>
            <person name="Oberbeckmann S."/>
            <person name="Bunk B."/>
            <person name="Jeske O."/>
            <person name="Meyerdierks A."/>
            <person name="Storesund J.E."/>
            <person name="Kallscheuer N."/>
            <person name="Luecker S."/>
            <person name="Lage O.M."/>
            <person name="Pohl T."/>
            <person name="Merkel B.J."/>
            <person name="Hornburger P."/>
            <person name="Mueller R.-W."/>
            <person name="Bruemmer F."/>
            <person name="Labrenz M."/>
            <person name="Spormann A.M."/>
            <person name="Op den Camp H."/>
            <person name="Overmann J."/>
            <person name="Amann R."/>
            <person name="Jetten M.S.M."/>
            <person name="Mascher T."/>
            <person name="Medema M.H."/>
            <person name="Devos D.P."/>
            <person name="Kaster A.-K."/>
            <person name="Ovreas L."/>
            <person name="Rohde M."/>
            <person name="Galperin M.Y."/>
            <person name="Jogler C."/>
        </authorList>
    </citation>
    <scope>NUCLEOTIDE SEQUENCE [LARGE SCALE GENOMIC DNA]</scope>
    <source>
        <strain evidence="1 2">K23_9</strain>
    </source>
</reference>
<evidence type="ECO:0000313" key="2">
    <source>
        <dbReference type="Proteomes" id="UP000319817"/>
    </source>
</evidence>
<dbReference type="OrthoDB" id="215177at2"/>
<accession>A0A517NME1</accession>
<evidence type="ECO:0000313" key="1">
    <source>
        <dbReference type="EMBL" id="QDT08300.1"/>
    </source>
</evidence>
<proteinExistence type="predicted"/>
<organism evidence="1 2">
    <name type="scientific">Stieleria marina</name>
    <dbReference type="NCBI Taxonomy" id="1930275"/>
    <lineage>
        <taxon>Bacteria</taxon>
        <taxon>Pseudomonadati</taxon>
        <taxon>Planctomycetota</taxon>
        <taxon>Planctomycetia</taxon>
        <taxon>Pirellulales</taxon>
        <taxon>Pirellulaceae</taxon>
        <taxon>Stieleria</taxon>
    </lineage>
</organism>
<gene>
    <name evidence="1" type="ORF">K239x_02380</name>
</gene>
<sequence length="147" mass="16929">MRTQLSVIIDRPAEEVFDYTLNHADQWSKSIVSDEVIEEKNGGGVGTTFRMVTEENGQEMIFRGEVTRWNRPSVARSFLKGDAFDIDVEYRFENMGYRTEVTQESRVLPKSIALKVVFLTAGWLFKGIGRRALQKDFETLKQQLETT</sequence>
<name>A0A517NME1_9BACT</name>
<dbReference type="InterPro" id="IPR023393">
    <property type="entry name" value="START-like_dom_sf"/>
</dbReference>
<dbReference type="Gene3D" id="3.30.530.20">
    <property type="match status" value="1"/>
</dbReference>
<keyword evidence="2" id="KW-1185">Reference proteome</keyword>
<dbReference type="RefSeq" id="WP_145415862.1">
    <property type="nucleotide sequence ID" value="NZ_CP036526.1"/>
</dbReference>
<dbReference type="EMBL" id="CP036526">
    <property type="protein sequence ID" value="QDT08300.1"/>
    <property type="molecule type" value="Genomic_DNA"/>
</dbReference>